<accession>A0A6A4H541</accession>
<proteinExistence type="predicted"/>
<dbReference type="InterPro" id="IPR036047">
    <property type="entry name" value="F-box-like_dom_sf"/>
</dbReference>
<dbReference type="Proteomes" id="UP000799118">
    <property type="component" value="Unassembled WGS sequence"/>
</dbReference>
<keyword evidence="2" id="KW-1185">Reference proteome</keyword>
<dbReference type="EMBL" id="ML769577">
    <property type="protein sequence ID" value="KAE9393231.1"/>
    <property type="molecule type" value="Genomic_DNA"/>
</dbReference>
<reference evidence="1" key="1">
    <citation type="journal article" date="2019" name="Environ. Microbiol.">
        <title>Fungal ecological strategies reflected in gene transcription - a case study of two litter decomposers.</title>
        <authorList>
            <person name="Barbi F."/>
            <person name="Kohler A."/>
            <person name="Barry K."/>
            <person name="Baskaran P."/>
            <person name="Daum C."/>
            <person name="Fauchery L."/>
            <person name="Ihrmark K."/>
            <person name="Kuo A."/>
            <person name="LaButti K."/>
            <person name="Lipzen A."/>
            <person name="Morin E."/>
            <person name="Grigoriev I.V."/>
            <person name="Henrissat B."/>
            <person name="Lindahl B."/>
            <person name="Martin F."/>
        </authorList>
    </citation>
    <scope>NUCLEOTIDE SEQUENCE</scope>
    <source>
        <strain evidence="1">JB14</strain>
    </source>
</reference>
<dbReference type="OrthoDB" id="3248197at2759"/>
<sequence length="224" mass="25459">MSSVQVDTPTLCSRCQNPTFKPRIDLNSSEIYAKSLSEADSFALDIQEVNDFILLCDRDLGDYEVEETRLQAQLLFIREQQTRLRDLKTRFGSLTSPIRKIPNEILASVFDYACEWNLLQEFPWTLDSELRPTKLTSPIITYIPALSLSSTCTRWRSVAKSSPSLWSRFELEIASGEGIVNAFIAIVDLFLVRSNQHPLEIDLNIQGGPDNQRPPVLDLLLQHS</sequence>
<organism evidence="1 2">
    <name type="scientific">Gymnopus androsaceus JB14</name>
    <dbReference type="NCBI Taxonomy" id="1447944"/>
    <lineage>
        <taxon>Eukaryota</taxon>
        <taxon>Fungi</taxon>
        <taxon>Dikarya</taxon>
        <taxon>Basidiomycota</taxon>
        <taxon>Agaricomycotina</taxon>
        <taxon>Agaricomycetes</taxon>
        <taxon>Agaricomycetidae</taxon>
        <taxon>Agaricales</taxon>
        <taxon>Marasmiineae</taxon>
        <taxon>Omphalotaceae</taxon>
        <taxon>Gymnopus</taxon>
    </lineage>
</organism>
<dbReference type="AlphaFoldDB" id="A0A6A4H541"/>
<evidence type="ECO:0000313" key="2">
    <source>
        <dbReference type="Proteomes" id="UP000799118"/>
    </source>
</evidence>
<protein>
    <submittedName>
        <fullName evidence="1">Uncharacterized protein</fullName>
    </submittedName>
</protein>
<dbReference type="SUPFAM" id="SSF81383">
    <property type="entry name" value="F-box domain"/>
    <property type="match status" value="1"/>
</dbReference>
<gene>
    <name evidence="1" type="ORF">BT96DRAFT_228486</name>
</gene>
<evidence type="ECO:0000313" key="1">
    <source>
        <dbReference type="EMBL" id="KAE9393231.1"/>
    </source>
</evidence>
<name>A0A6A4H541_9AGAR</name>